<feature type="transmembrane region" description="Helical" evidence="1">
    <location>
        <begin position="84"/>
        <end position="105"/>
    </location>
</feature>
<feature type="domain" description="DUF6535" evidence="2">
    <location>
        <begin position="64"/>
        <end position="236"/>
    </location>
</feature>
<reference evidence="3 4" key="1">
    <citation type="journal article" date="2016" name="Mol. Biol. Evol.">
        <title>Comparative Genomics of Early-Diverging Mushroom-Forming Fungi Provides Insights into the Origins of Lignocellulose Decay Capabilities.</title>
        <authorList>
            <person name="Nagy L.G."/>
            <person name="Riley R."/>
            <person name="Tritt A."/>
            <person name="Adam C."/>
            <person name="Daum C."/>
            <person name="Floudas D."/>
            <person name="Sun H."/>
            <person name="Yadav J.S."/>
            <person name="Pangilinan J."/>
            <person name="Larsson K.H."/>
            <person name="Matsuura K."/>
            <person name="Barry K."/>
            <person name="Labutti K."/>
            <person name="Kuo R."/>
            <person name="Ohm R.A."/>
            <person name="Bhattacharya S.S."/>
            <person name="Shirouzu T."/>
            <person name="Yoshinaga Y."/>
            <person name="Martin F.M."/>
            <person name="Grigoriev I.V."/>
            <person name="Hibbett D.S."/>
        </authorList>
    </citation>
    <scope>NUCLEOTIDE SEQUENCE [LARGE SCALE GENOMIC DNA]</scope>
    <source>
        <strain evidence="3 4">HHB10207 ss-3</strain>
    </source>
</reference>
<keyword evidence="1" id="KW-0472">Membrane</keyword>
<evidence type="ECO:0000259" key="2">
    <source>
        <dbReference type="Pfam" id="PF20153"/>
    </source>
</evidence>
<dbReference type="AlphaFoldDB" id="A0A166DKY6"/>
<keyword evidence="1" id="KW-1133">Transmembrane helix</keyword>
<gene>
    <name evidence="3" type="ORF">SISSUDRAFT_721587</name>
</gene>
<keyword evidence="4" id="KW-1185">Reference proteome</keyword>
<feature type="transmembrane region" description="Helical" evidence="1">
    <location>
        <begin position="247"/>
        <end position="270"/>
    </location>
</feature>
<dbReference type="Pfam" id="PF20153">
    <property type="entry name" value="DUF6535"/>
    <property type="match status" value="1"/>
</dbReference>
<name>A0A166DKY6_9AGAM</name>
<feature type="transmembrane region" description="Helical" evidence="1">
    <location>
        <begin position="215"/>
        <end position="235"/>
    </location>
</feature>
<organism evidence="3 4">
    <name type="scientific">Sistotremastrum suecicum HHB10207 ss-3</name>
    <dbReference type="NCBI Taxonomy" id="1314776"/>
    <lineage>
        <taxon>Eukaryota</taxon>
        <taxon>Fungi</taxon>
        <taxon>Dikarya</taxon>
        <taxon>Basidiomycota</taxon>
        <taxon>Agaricomycotina</taxon>
        <taxon>Agaricomycetes</taxon>
        <taxon>Sistotremastrales</taxon>
        <taxon>Sistotremastraceae</taxon>
        <taxon>Sistotremastrum</taxon>
    </lineage>
</organism>
<sequence>MASVDDANDPTSGTGRSDSLKATEFQELLAVLKKQTEYLEILQKEAVKGEEPYAEGKWYDEPAWNAVFTSTLEKTKEKAEEWRGAINISLVFIALFLTVITAFLVPTIQNLSPPTTTSTLIINNPVNCVVYAQNSSALSTASPAPATRSAQTVCLFFYGALIISILTAVLCVQAQQWLGKLISIPEGSTFLERTMRHEERRKLGQKWLAPLVDSLRISLMLSIALFISGLLYQLWALSFSVRKTSDASILLFTSSAATLLCLLTGIFLLYTKGSAAFSTHSIFESFLSRTILSVKDRLRFRNSEDEFVTSFDAEHHPFEKIRSKCRTTFAKLVQMTTDARLLDLVAPSLLNMEWRYAEIDVFAPLLHASGRLLSTDTSLRTRVTIAKGLITTMSHLLYRIFDWDTYGPKLQEPTREVFNRLRYLYLDARDLASRHRETFFIAMVNMLSLMRYPERFNASSFEWAVIEALKLSRITPSWKRGDDSDFVFQSAVRECRLIFDQGKKELLNFILSKSDRVGLTKALINDHFLNWEDPDDLGYFFIDGHTTEIWNVMMEELKIQSDDERPGYDRYPERGFLDILRFLTRIRHHLDPNVTTPEHIDISTIFEYYCHKMASGTTRRDTTATLMFILEHSRWTSQVSDPGGILEFCRSCRRDTFASAETLEKARAIRPYFTALPVSQAPSADDLAVDGEIVSVEV</sequence>
<proteinExistence type="predicted"/>
<evidence type="ECO:0000256" key="1">
    <source>
        <dbReference type="SAM" id="Phobius"/>
    </source>
</evidence>
<evidence type="ECO:0000313" key="3">
    <source>
        <dbReference type="EMBL" id="KZT38641.1"/>
    </source>
</evidence>
<dbReference type="OrthoDB" id="3185525at2759"/>
<keyword evidence="1" id="KW-0812">Transmembrane</keyword>
<dbReference type="Proteomes" id="UP000076798">
    <property type="component" value="Unassembled WGS sequence"/>
</dbReference>
<dbReference type="EMBL" id="KV428059">
    <property type="protein sequence ID" value="KZT38641.1"/>
    <property type="molecule type" value="Genomic_DNA"/>
</dbReference>
<evidence type="ECO:0000313" key="4">
    <source>
        <dbReference type="Proteomes" id="UP000076798"/>
    </source>
</evidence>
<protein>
    <recommendedName>
        <fullName evidence="2">DUF6535 domain-containing protein</fullName>
    </recommendedName>
</protein>
<feature type="transmembrane region" description="Helical" evidence="1">
    <location>
        <begin position="155"/>
        <end position="172"/>
    </location>
</feature>
<dbReference type="InterPro" id="IPR045338">
    <property type="entry name" value="DUF6535"/>
</dbReference>
<accession>A0A166DKY6</accession>